<dbReference type="SMART" id="SM00390">
    <property type="entry name" value="GoLoco"/>
    <property type="match status" value="2"/>
</dbReference>
<accession>A0A5K3F2H5</accession>
<dbReference type="InterPro" id="IPR003109">
    <property type="entry name" value="GoLoco_motif"/>
</dbReference>
<evidence type="ECO:0000256" key="7">
    <source>
        <dbReference type="ARBA" id="ARBA00022803"/>
    </source>
</evidence>
<keyword evidence="8" id="KW-0472">Membrane</keyword>
<dbReference type="InterPro" id="IPR011990">
    <property type="entry name" value="TPR-like_helical_dom_sf"/>
</dbReference>
<feature type="compositionally biased region" description="Polar residues" evidence="9">
    <location>
        <begin position="484"/>
        <end position="500"/>
    </location>
</feature>
<keyword evidence="4" id="KW-0963">Cytoplasm</keyword>
<dbReference type="GO" id="GO:0005938">
    <property type="term" value="C:cell cortex"/>
    <property type="evidence" value="ECO:0007669"/>
    <property type="project" value="TreeGrafter"/>
</dbReference>
<dbReference type="PROSITE" id="PS50877">
    <property type="entry name" value="GOLOCO"/>
    <property type="match status" value="1"/>
</dbReference>
<dbReference type="GO" id="GO:0001965">
    <property type="term" value="F:G-protein alpha-subunit binding"/>
    <property type="evidence" value="ECO:0007669"/>
    <property type="project" value="TreeGrafter"/>
</dbReference>
<feature type="compositionally biased region" description="Low complexity" evidence="9">
    <location>
        <begin position="362"/>
        <end position="394"/>
    </location>
</feature>
<evidence type="ECO:0000313" key="10">
    <source>
        <dbReference type="WBParaSite" id="MCU_004424-RA"/>
    </source>
</evidence>
<feature type="region of interest" description="Disordered" evidence="9">
    <location>
        <begin position="299"/>
        <end position="319"/>
    </location>
</feature>
<feature type="region of interest" description="Disordered" evidence="9">
    <location>
        <begin position="465"/>
        <end position="531"/>
    </location>
</feature>
<feature type="compositionally biased region" description="Basic and acidic residues" evidence="9">
    <location>
        <begin position="232"/>
        <end position="241"/>
    </location>
</feature>
<evidence type="ECO:0000256" key="6">
    <source>
        <dbReference type="ARBA" id="ARBA00022737"/>
    </source>
</evidence>
<feature type="region of interest" description="Disordered" evidence="9">
    <location>
        <begin position="151"/>
        <end position="180"/>
    </location>
</feature>
<evidence type="ECO:0000256" key="3">
    <source>
        <dbReference type="ARBA" id="ARBA00022475"/>
    </source>
</evidence>
<keyword evidence="5" id="KW-0597">Phosphoprotein</keyword>
<dbReference type="WBParaSite" id="MCU_004424-RA">
    <property type="protein sequence ID" value="MCU_004424-RA"/>
    <property type="gene ID" value="MCU_004424"/>
</dbReference>
<evidence type="ECO:0000256" key="2">
    <source>
        <dbReference type="ARBA" id="ARBA00004496"/>
    </source>
</evidence>
<evidence type="ECO:0000256" key="5">
    <source>
        <dbReference type="ARBA" id="ARBA00022553"/>
    </source>
</evidence>
<evidence type="ECO:0000256" key="1">
    <source>
        <dbReference type="ARBA" id="ARBA00004370"/>
    </source>
</evidence>
<dbReference type="SUPFAM" id="SSF48452">
    <property type="entry name" value="TPR-like"/>
    <property type="match status" value="1"/>
</dbReference>
<evidence type="ECO:0000256" key="8">
    <source>
        <dbReference type="ARBA" id="ARBA00023136"/>
    </source>
</evidence>
<name>A0A5K3F2H5_MESCO</name>
<dbReference type="AlphaFoldDB" id="A0A5K3F2H5"/>
<protein>
    <submittedName>
        <fullName evidence="10">TPR_REGION domain-containing protein</fullName>
    </submittedName>
</protein>
<feature type="region of interest" description="Disordered" evidence="9">
    <location>
        <begin position="226"/>
        <end position="270"/>
    </location>
</feature>
<dbReference type="Gene3D" id="1.25.40.10">
    <property type="entry name" value="Tetratricopeptide repeat domain"/>
    <property type="match status" value="2"/>
</dbReference>
<dbReference type="GO" id="GO:0005092">
    <property type="term" value="F:GDP-dissociation inhibitor activity"/>
    <property type="evidence" value="ECO:0007669"/>
    <property type="project" value="TreeGrafter"/>
</dbReference>
<feature type="region of interest" description="Disordered" evidence="9">
    <location>
        <begin position="356"/>
        <end position="413"/>
    </location>
</feature>
<dbReference type="GO" id="GO:0000132">
    <property type="term" value="P:establishment of mitotic spindle orientation"/>
    <property type="evidence" value="ECO:0007669"/>
    <property type="project" value="TreeGrafter"/>
</dbReference>
<organism evidence="10">
    <name type="scientific">Mesocestoides corti</name>
    <name type="common">Flatworm</name>
    <dbReference type="NCBI Taxonomy" id="53468"/>
    <lineage>
        <taxon>Eukaryota</taxon>
        <taxon>Metazoa</taxon>
        <taxon>Spiralia</taxon>
        <taxon>Lophotrochozoa</taxon>
        <taxon>Platyhelminthes</taxon>
        <taxon>Cestoda</taxon>
        <taxon>Eucestoda</taxon>
        <taxon>Cyclophyllidea</taxon>
        <taxon>Mesocestoididae</taxon>
        <taxon>Mesocestoides</taxon>
    </lineage>
</organism>
<keyword evidence="7" id="KW-0802">TPR repeat</keyword>
<feature type="compositionally biased region" description="Polar residues" evidence="9">
    <location>
        <begin position="243"/>
        <end position="270"/>
    </location>
</feature>
<dbReference type="Pfam" id="PF02188">
    <property type="entry name" value="GoLoco"/>
    <property type="match status" value="1"/>
</dbReference>
<evidence type="ECO:0000256" key="9">
    <source>
        <dbReference type="SAM" id="MobiDB-lite"/>
    </source>
</evidence>
<keyword evidence="3" id="KW-1003">Cell membrane</keyword>
<keyword evidence="6" id="KW-0677">Repeat</keyword>
<evidence type="ECO:0000256" key="4">
    <source>
        <dbReference type="ARBA" id="ARBA00022490"/>
    </source>
</evidence>
<feature type="compositionally biased region" description="Low complexity" evidence="9">
    <location>
        <begin position="151"/>
        <end position="169"/>
    </location>
</feature>
<comment type="subcellular location">
    <subcellularLocation>
        <location evidence="2">Cytoplasm</location>
    </subcellularLocation>
    <subcellularLocation>
        <location evidence="1">Membrane</location>
    </subcellularLocation>
</comment>
<reference evidence="10" key="1">
    <citation type="submission" date="2019-11" db="UniProtKB">
        <authorList>
            <consortium name="WormBaseParasite"/>
        </authorList>
    </citation>
    <scope>IDENTIFICATION</scope>
</reference>
<dbReference type="PANTHER" id="PTHR45954">
    <property type="entry name" value="LD33695P"/>
    <property type="match status" value="1"/>
</dbReference>
<dbReference type="GO" id="GO:0016020">
    <property type="term" value="C:membrane"/>
    <property type="evidence" value="ECO:0007669"/>
    <property type="project" value="UniProtKB-SubCell"/>
</dbReference>
<dbReference type="InterPro" id="IPR052386">
    <property type="entry name" value="GPSM"/>
</dbReference>
<sequence length="531" mass="56281">MLQAQACFSLGNSCTLLRDYSAAVVYYLRHLHAAWEAGDRVGEGRGHWSLANVYAALGDYQRALRSSLRHRKISKEVGVCLNATVSPRSTSSFLCLRLAQRRDRPVGSRPDGASSHTSTHNLQAAAEARALEQVLLFDADNAAQHQALTVTGHTTPPPAVAAAATTTQPADEDASVEELSERELDAELSIATSAALQVRRQFNSGSEEGGSGAELLSLGEDNDFIVVSTGDGEEHPSDGECRSPSSSQSGETSHQQGSQSNHTADPTNSADSSELLFDLLFKSQAHRMNDQRCDLNAVATNSNNDNGNNAAAASGDSVNGENDSFADLLISLQHICACDGDEPFSQGARMNDQRADFPGLIRTNPTSSPTTRHPPTSAATTTTSSSTAVRSPRTNRVGENAGSSSNNNAIGPVSRIRSASDGLAEPAPPSAGKSTRRVVFLAAVLRVLDFLSRLFKQKTRINDQRTLLAPPRPQMHCNRDGDSQSDTNSVPTQTNASSGRHTPHRLLRVLSVPGGKRRRGAGGGNSSKAAA</sequence>
<dbReference type="PANTHER" id="PTHR45954:SF1">
    <property type="entry name" value="LD33695P"/>
    <property type="match status" value="1"/>
</dbReference>
<proteinExistence type="predicted"/>